<comment type="caution">
    <text evidence="1">The sequence shown here is derived from an EMBL/GenBank/DDBJ whole genome shotgun (WGS) entry which is preliminary data.</text>
</comment>
<protein>
    <submittedName>
        <fullName evidence="1">Uncharacterized protein</fullName>
    </submittedName>
</protein>
<evidence type="ECO:0000313" key="1">
    <source>
        <dbReference type="EMBL" id="GBP15465.1"/>
    </source>
</evidence>
<dbReference type="Proteomes" id="UP000299102">
    <property type="component" value="Unassembled WGS sequence"/>
</dbReference>
<keyword evidence="2" id="KW-1185">Reference proteome</keyword>
<proteinExistence type="predicted"/>
<organism evidence="1 2">
    <name type="scientific">Eumeta variegata</name>
    <name type="common">Bagworm moth</name>
    <name type="synonym">Eumeta japonica</name>
    <dbReference type="NCBI Taxonomy" id="151549"/>
    <lineage>
        <taxon>Eukaryota</taxon>
        <taxon>Metazoa</taxon>
        <taxon>Ecdysozoa</taxon>
        <taxon>Arthropoda</taxon>
        <taxon>Hexapoda</taxon>
        <taxon>Insecta</taxon>
        <taxon>Pterygota</taxon>
        <taxon>Neoptera</taxon>
        <taxon>Endopterygota</taxon>
        <taxon>Lepidoptera</taxon>
        <taxon>Glossata</taxon>
        <taxon>Ditrysia</taxon>
        <taxon>Tineoidea</taxon>
        <taxon>Psychidae</taxon>
        <taxon>Oiketicinae</taxon>
        <taxon>Eumeta</taxon>
    </lineage>
</organism>
<dbReference type="EMBL" id="BGZK01000072">
    <property type="protein sequence ID" value="GBP15465.1"/>
    <property type="molecule type" value="Genomic_DNA"/>
</dbReference>
<evidence type="ECO:0000313" key="2">
    <source>
        <dbReference type="Proteomes" id="UP000299102"/>
    </source>
</evidence>
<name>A0A4C1TMX3_EUMVA</name>
<sequence length="101" mass="11035">MSSPNYAAAGPVYWEGGGWHGGPSPGRLPGRLRYGRWGMQGLSFPPRVGGGRGDGAESYNRRAIWALCREGVEVCQVLGSPVGMFKAICSLTYFWRRTLEL</sequence>
<accession>A0A4C1TMX3</accession>
<dbReference type="AlphaFoldDB" id="A0A4C1TMX3"/>
<gene>
    <name evidence="1" type="ORF">EVAR_9251_1</name>
</gene>
<reference evidence="1 2" key="1">
    <citation type="journal article" date="2019" name="Commun. Biol.">
        <title>The bagworm genome reveals a unique fibroin gene that provides high tensile strength.</title>
        <authorList>
            <person name="Kono N."/>
            <person name="Nakamura H."/>
            <person name="Ohtoshi R."/>
            <person name="Tomita M."/>
            <person name="Numata K."/>
            <person name="Arakawa K."/>
        </authorList>
    </citation>
    <scope>NUCLEOTIDE SEQUENCE [LARGE SCALE GENOMIC DNA]</scope>
</reference>